<proteinExistence type="predicted"/>
<keyword evidence="1" id="KW-0472">Membrane</keyword>
<dbReference type="AlphaFoldDB" id="A0A834MDB6"/>
<dbReference type="EMBL" id="JAACXV010001973">
    <property type="protein sequence ID" value="KAF7277441.1"/>
    <property type="molecule type" value="Genomic_DNA"/>
</dbReference>
<keyword evidence="1" id="KW-1133">Transmembrane helix</keyword>
<evidence type="ECO:0000313" key="3">
    <source>
        <dbReference type="Proteomes" id="UP000625711"/>
    </source>
</evidence>
<dbReference type="OrthoDB" id="10019582at2759"/>
<reference evidence="2" key="1">
    <citation type="submission" date="2020-08" db="EMBL/GenBank/DDBJ databases">
        <title>Genome sequencing and assembly of the red palm weevil Rhynchophorus ferrugineus.</title>
        <authorList>
            <person name="Dias G.B."/>
            <person name="Bergman C.M."/>
            <person name="Manee M."/>
        </authorList>
    </citation>
    <scope>NUCLEOTIDE SEQUENCE</scope>
    <source>
        <strain evidence="2">AA-2017</strain>
        <tissue evidence="2">Whole larva</tissue>
    </source>
</reference>
<comment type="caution">
    <text evidence="2">The sequence shown here is derived from an EMBL/GenBank/DDBJ whole genome shotgun (WGS) entry which is preliminary data.</text>
</comment>
<sequence>MQQTSLFSSFVNFPVGVLGIIFHIQLTKLESDIEKLNQKIKSEIQPRIEKVPKTGSTSFVGIAYDLCKKNHFHVLHIWLPSTFIY</sequence>
<keyword evidence="3" id="KW-1185">Reference proteome</keyword>
<feature type="transmembrane region" description="Helical" evidence="1">
    <location>
        <begin position="6"/>
        <end position="26"/>
    </location>
</feature>
<keyword evidence="1" id="KW-0812">Transmembrane</keyword>
<organism evidence="2 3">
    <name type="scientific">Rhynchophorus ferrugineus</name>
    <name type="common">Red palm weevil</name>
    <name type="synonym">Curculio ferrugineus</name>
    <dbReference type="NCBI Taxonomy" id="354439"/>
    <lineage>
        <taxon>Eukaryota</taxon>
        <taxon>Metazoa</taxon>
        <taxon>Ecdysozoa</taxon>
        <taxon>Arthropoda</taxon>
        <taxon>Hexapoda</taxon>
        <taxon>Insecta</taxon>
        <taxon>Pterygota</taxon>
        <taxon>Neoptera</taxon>
        <taxon>Endopterygota</taxon>
        <taxon>Coleoptera</taxon>
        <taxon>Polyphaga</taxon>
        <taxon>Cucujiformia</taxon>
        <taxon>Curculionidae</taxon>
        <taxon>Dryophthorinae</taxon>
        <taxon>Rhynchophorus</taxon>
    </lineage>
</organism>
<dbReference type="Proteomes" id="UP000625711">
    <property type="component" value="Unassembled WGS sequence"/>
</dbReference>
<evidence type="ECO:0000313" key="2">
    <source>
        <dbReference type="EMBL" id="KAF7277441.1"/>
    </source>
</evidence>
<evidence type="ECO:0000256" key="1">
    <source>
        <dbReference type="SAM" id="Phobius"/>
    </source>
</evidence>
<dbReference type="Gene3D" id="3.40.50.300">
    <property type="entry name" value="P-loop containing nucleotide triphosphate hydrolases"/>
    <property type="match status" value="1"/>
</dbReference>
<dbReference type="InterPro" id="IPR027417">
    <property type="entry name" value="P-loop_NTPase"/>
</dbReference>
<protein>
    <submittedName>
        <fullName evidence="2">Uncharacterized protein</fullName>
    </submittedName>
</protein>
<accession>A0A834MDB6</accession>
<gene>
    <name evidence="2" type="ORF">GWI33_007280</name>
</gene>
<name>A0A834MDB6_RHYFE</name>